<feature type="signal peptide" evidence="1">
    <location>
        <begin position="1"/>
        <end position="26"/>
    </location>
</feature>
<dbReference type="EMBL" id="PJNI01000009">
    <property type="protein sequence ID" value="PKR80582.1"/>
    <property type="molecule type" value="Genomic_DNA"/>
</dbReference>
<evidence type="ECO:0000313" key="2">
    <source>
        <dbReference type="EMBL" id="PKR80582.1"/>
    </source>
</evidence>
<organism evidence="2 3">
    <name type="scientific">Brumimicrobium salinarum</name>
    <dbReference type="NCBI Taxonomy" id="2058658"/>
    <lineage>
        <taxon>Bacteria</taxon>
        <taxon>Pseudomonadati</taxon>
        <taxon>Bacteroidota</taxon>
        <taxon>Flavobacteriia</taxon>
        <taxon>Flavobacteriales</taxon>
        <taxon>Crocinitomicaceae</taxon>
        <taxon>Brumimicrobium</taxon>
    </lineage>
</organism>
<evidence type="ECO:0000256" key="1">
    <source>
        <dbReference type="SAM" id="SignalP"/>
    </source>
</evidence>
<name>A0A2I0R1Y8_9FLAO</name>
<keyword evidence="1" id="KW-0732">Signal</keyword>
<feature type="chain" id="PRO_5014151448" description="Outer membrane protein beta-barrel domain-containing protein" evidence="1">
    <location>
        <begin position="27"/>
        <end position="250"/>
    </location>
</feature>
<proteinExistence type="predicted"/>
<dbReference type="OrthoDB" id="1467640at2"/>
<evidence type="ECO:0008006" key="4">
    <source>
        <dbReference type="Google" id="ProtNLM"/>
    </source>
</evidence>
<dbReference type="AlphaFoldDB" id="A0A2I0R1Y8"/>
<dbReference type="RefSeq" id="WP_101334752.1">
    <property type="nucleotide sequence ID" value="NZ_PJNI01000009.1"/>
</dbReference>
<protein>
    <recommendedName>
        <fullName evidence="4">Outer membrane protein beta-barrel domain-containing protein</fullName>
    </recommendedName>
</protein>
<evidence type="ECO:0000313" key="3">
    <source>
        <dbReference type="Proteomes" id="UP000236654"/>
    </source>
</evidence>
<reference evidence="2 3" key="1">
    <citation type="submission" date="2017-12" db="EMBL/GenBank/DDBJ databases">
        <title>The draft genome sequence of Brumimicrobium saltpan LHR20.</title>
        <authorList>
            <person name="Do Z.-J."/>
            <person name="Luo H.-R."/>
        </authorList>
    </citation>
    <scope>NUCLEOTIDE SEQUENCE [LARGE SCALE GENOMIC DNA]</scope>
    <source>
        <strain evidence="2 3">LHR20</strain>
    </source>
</reference>
<keyword evidence="3" id="KW-1185">Reference proteome</keyword>
<gene>
    <name evidence="2" type="ORF">CW751_09415</name>
</gene>
<comment type="caution">
    <text evidence="2">The sequence shown here is derived from an EMBL/GenBank/DDBJ whole genome shotgun (WGS) entry which is preliminary data.</text>
</comment>
<sequence>MKQILKSRCLLYLMLFSLLYNNSSLGQNSFSPFVGISEEVTFRSFLSSNLQLGVQFGADKGVFRTYGIYQLYGNVRHKEFDNFMFSSQLLGLGLEYQVNTNKTISFITGISFLTEVATNFKNGYMLNGEVSYPNPQQPYNNYNGSYNTYTKYSNDFYQKTPFSGSIWVGCNFYIFKQINLNISLSNTIRIIKTKHLEWDLDDFKNENIIDAIQRQPEKTLIYDRVHLRLGISYAFSLNKNNSGVNNKSKI</sequence>
<dbReference type="Proteomes" id="UP000236654">
    <property type="component" value="Unassembled WGS sequence"/>
</dbReference>
<accession>A0A2I0R1Y8</accession>